<dbReference type="AlphaFoldDB" id="A0A7S4PIB6"/>
<feature type="compositionally biased region" description="Polar residues" evidence="1">
    <location>
        <begin position="258"/>
        <end position="272"/>
    </location>
</feature>
<accession>A0A7S4PIB6</accession>
<evidence type="ECO:0000256" key="1">
    <source>
        <dbReference type="SAM" id="MobiDB-lite"/>
    </source>
</evidence>
<reference evidence="3" key="1">
    <citation type="submission" date="2021-01" db="EMBL/GenBank/DDBJ databases">
        <authorList>
            <person name="Corre E."/>
            <person name="Pelletier E."/>
            <person name="Niang G."/>
            <person name="Scheremetjew M."/>
            <person name="Finn R."/>
            <person name="Kale V."/>
            <person name="Holt S."/>
            <person name="Cochrane G."/>
            <person name="Meng A."/>
            <person name="Brown T."/>
            <person name="Cohen L."/>
        </authorList>
    </citation>
    <scope>NUCLEOTIDE SEQUENCE</scope>
    <source>
        <strain evidence="3">SoJaBio B1-5/56/2</strain>
    </source>
</reference>
<proteinExistence type="predicted"/>
<sequence length="296" mass="32799">MPSRSDLEKNSTTPSVVNGGGDPPAHEHGTRKRKRVVSGDVAASEVPGKKRLTSRQMALKQKEEQEGGDKEAGAIEPPLLGPPIVPVKQLSDEQKSKKSKQAERRKRQKEEQMESQKDAILQKIANAVNARSDTTVGTKEKRKKRESFGEIRYVNSKSGGFLSFAPHVPVPSYLNLNGNTTSDSVREKKETPSLCIVGCGNVHKYYDSKTHQPLCSLKCYRIHQQQQNPSVKSHTTTKPQTTPSASSLSSRDAHRNQKQPQQHVPSSNLFQQEQKKPLLPPNVRQQMSSPSLETLA</sequence>
<dbReference type="GO" id="GO:0006338">
    <property type="term" value="P:chromatin remodeling"/>
    <property type="evidence" value="ECO:0007669"/>
    <property type="project" value="InterPro"/>
</dbReference>
<feature type="compositionally biased region" description="Basic and acidic residues" evidence="1">
    <location>
        <begin position="60"/>
        <end position="73"/>
    </location>
</feature>
<dbReference type="SMART" id="SM01406">
    <property type="entry name" value="PAPA-1"/>
    <property type="match status" value="1"/>
</dbReference>
<evidence type="ECO:0000259" key="2">
    <source>
        <dbReference type="SMART" id="SM01406"/>
    </source>
</evidence>
<dbReference type="GO" id="GO:0031011">
    <property type="term" value="C:Ino80 complex"/>
    <property type="evidence" value="ECO:0007669"/>
    <property type="project" value="InterPro"/>
</dbReference>
<dbReference type="InterPro" id="IPR006880">
    <property type="entry name" value="INO80B_C"/>
</dbReference>
<feature type="compositionally biased region" description="Polar residues" evidence="1">
    <location>
        <begin position="283"/>
        <end position="296"/>
    </location>
</feature>
<dbReference type="Pfam" id="PF04438">
    <property type="entry name" value="zf-HIT"/>
    <property type="match status" value="1"/>
</dbReference>
<dbReference type="Gene3D" id="1.20.5.4770">
    <property type="match status" value="1"/>
</dbReference>
<protein>
    <recommendedName>
        <fullName evidence="2">INO80 complex subunit B-like conserved region domain-containing protein</fullName>
    </recommendedName>
</protein>
<dbReference type="InterPro" id="IPR029523">
    <property type="entry name" value="INO80B/Ies2"/>
</dbReference>
<dbReference type="InterPro" id="IPR007529">
    <property type="entry name" value="Znf_HIT"/>
</dbReference>
<dbReference type="EMBL" id="HBKR01037053">
    <property type="protein sequence ID" value="CAE2336090.1"/>
    <property type="molecule type" value="Transcribed_RNA"/>
</dbReference>
<dbReference type="PANTHER" id="PTHR21561:SF12">
    <property type="entry name" value="INO80 COMPLEX SUBUNIT B"/>
    <property type="match status" value="1"/>
</dbReference>
<dbReference type="PANTHER" id="PTHR21561">
    <property type="entry name" value="INO80 COMPLEX SUBUNIT B"/>
    <property type="match status" value="1"/>
</dbReference>
<evidence type="ECO:0000313" key="3">
    <source>
        <dbReference type="EMBL" id="CAE2336090.1"/>
    </source>
</evidence>
<feature type="compositionally biased region" description="Polar residues" evidence="1">
    <location>
        <begin position="227"/>
        <end position="250"/>
    </location>
</feature>
<feature type="region of interest" description="Disordered" evidence="1">
    <location>
        <begin position="1"/>
        <end position="118"/>
    </location>
</feature>
<organism evidence="3">
    <name type="scientific">Paramoeba aestuarina</name>
    <dbReference type="NCBI Taxonomy" id="180227"/>
    <lineage>
        <taxon>Eukaryota</taxon>
        <taxon>Amoebozoa</taxon>
        <taxon>Discosea</taxon>
        <taxon>Flabellinia</taxon>
        <taxon>Dactylopodida</taxon>
        <taxon>Paramoebidae</taxon>
        <taxon>Paramoeba</taxon>
    </lineage>
</organism>
<feature type="domain" description="INO80 complex subunit B-like conserved region" evidence="2">
    <location>
        <begin position="93"/>
        <end position="168"/>
    </location>
</feature>
<name>A0A7S4PIB6_9EUKA</name>
<feature type="region of interest" description="Disordered" evidence="1">
    <location>
        <begin position="227"/>
        <end position="296"/>
    </location>
</feature>
<gene>
    <name evidence="3" type="ORF">NAES01612_LOCUS24227</name>
</gene>
<feature type="compositionally biased region" description="Basic and acidic residues" evidence="1">
    <location>
        <begin position="90"/>
        <end position="117"/>
    </location>
</feature>